<sequence>MSSTELTPKQEAILGSWILDRSVNFDEYLKKIGINAFKRAIARKANPMIIVSIDDDDETWKVTVKSAFRKDEWTFVVGERVKQKTIDGRCFWTTATWDGDVLVEIQEVCDEDPSAVPSIIRRYVNRDDFLVAECIAGNVVAKRYYKRVD</sequence>
<dbReference type="WBParaSite" id="Pan_g5384.t1">
    <property type="protein sequence ID" value="Pan_g5384.t1"/>
    <property type="gene ID" value="Pan_g5384"/>
</dbReference>
<keyword evidence="5" id="KW-1185">Reference proteome</keyword>
<dbReference type="PROSITE" id="PS00214">
    <property type="entry name" value="FABP"/>
    <property type="match status" value="1"/>
</dbReference>
<dbReference type="SUPFAM" id="SSF50814">
    <property type="entry name" value="Lipocalins"/>
    <property type="match status" value="1"/>
</dbReference>
<evidence type="ECO:0000256" key="1">
    <source>
        <dbReference type="ARBA" id="ARBA00008390"/>
    </source>
</evidence>
<comment type="similarity">
    <text evidence="1 3">Belongs to the calycin superfamily. Fatty-acid binding protein (FABP) family.</text>
</comment>
<evidence type="ECO:0000256" key="3">
    <source>
        <dbReference type="RuleBase" id="RU003696"/>
    </source>
</evidence>
<dbReference type="Gene3D" id="2.40.128.20">
    <property type="match status" value="1"/>
</dbReference>
<dbReference type="Pfam" id="PF00061">
    <property type="entry name" value="Lipocalin"/>
    <property type="match status" value="1"/>
</dbReference>
<organism evidence="5 6">
    <name type="scientific">Panagrellus redivivus</name>
    <name type="common">Microworm</name>
    <dbReference type="NCBI Taxonomy" id="6233"/>
    <lineage>
        <taxon>Eukaryota</taxon>
        <taxon>Metazoa</taxon>
        <taxon>Ecdysozoa</taxon>
        <taxon>Nematoda</taxon>
        <taxon>Chromadorea</taxon>
        <taxon>Rhabditida</taxon>
        <taxon>Tylenchina</taxon>
        <taxon>Panagrolaimomorpha</taxon>
        <taxon>Panagrolaimoidea</taxon>
        <taxon>Panagrolaimidae</taxon>
        <taxon>Panagrellus</taxon>
    </lineage>
</organism>
<dbReference type="InterPro" id="IPR000566">
    <property type="entry name" value="Lipocln_cytosolic_FA-bd_dom"/>
</dbReference>
<dbReference type="InterPro" id="IPR012674">
    <property type="entry name" value="Calycin"/>
</dbReference>
<dbReference type="InterPro" id="IPR000463">
    <property type="entry name" value="Fatty_acid-bd"/>
</dbReference>
<dbReference type="GO" id="GO:0008289">
    <property type="term" value="F:lipid binding"/>
    <property type="evidence" value="ECO:0007669"/>
    <property type="project" value="UniProtKB-KW"/>
</dbReference>
<reference evidence="5" key="1">
    <citation type="journal article" date="2013" name="Genetics">
        <title>The draft genome and transcriptome of Panagrellus redivivus are shaped by the harsh demands of a free-living lifestyle.</title>
        <authorList>
            <person name="Srinivasan J."/>
            <person name="Dillman A.R."/>
            <person name="Macchietto M.G."/>
            <person name="Heikkinen L."/>
            <person name="Lakso M."/>
            <person name="Fracchia K.M."/>
            <person name="Antoshechkin I."/>
            <person name="Mortazavi A."/>
            <person name="Wong G."/>
            <person name="Sternberg P.W."/>
        </authorList>
    </citation>
    <scope>NUCLEOTIDE SEQUENCE [LARGE SCALE GENOMIC DNA]</scope>
    <source>
        <strain evidence="5">MT8872</strain>
    </source>
</reference>
<dbReference type="Proteomes" id="UP000492821">
    <property type="component" value="Unassembled WGS sequence"/>
</dbReference>
<evidence type="ECO:0000313" key="6">
    <source>
        <dbReference type="WBParaSite" id="Pan_g5384.t1"/>
    </source>
</evidence>
<dbReference type="PANTHER" id="PTHR11955">
    <property type="entry name" value="FATTY ACID BINDING PROTEIN"/>
    <property type="match status" value="1"/>
</dbReference>
<evidence type="ECO:0000259" key="4">
    <source>
        <dbReference type="PROSITE" id="PS00214"/>
    </source>
</evidence>
<evidence type="ECO:0000256" key="2">
    <source>
        <dbReference type="ARBA" id="ARBA00023121"/>
    </source>
</evidence>
<accession>A0A7E4W050</accession>
<dbReference type="PRINTS" id="PR00178">
    <property type="entry name" value="FATTYACIDBP"/>
</dbReference>
<dbReference type="InterPro" id="IPR031259">
    <property type="entry name" value="ILBP"/>
</dbReference>
<proteinExistence type="inferred from homology"/>
<evidence type="ECO:0000313" key="5">
    <source>
        <dbReference type="Proteomes" id="UP000492821"/>
    </source>
</evidence>
<dbReference type="CDD" id="cd00742">
    <property type="entry name" value="FABP"/>
    <property type="match status" value="1"/>
</dbReference>
<keyword evidence="2" id="KW-0446">Lipid-binding</keyword>
<dbReference type="AlphaFoldDB" id="A0A7E4W050"/>
<feature type="domain" description="Cytosolic fatty-acid binding proteins" evidence="4">
    <location>
        <begin position="15"/>
        <end position="32"/>
    </location>
</feature>
<keyword evidence="3" id="KW-0813">Transport</keyword>
<protein>
    <submittedName>
        <fullName evidence="6">FABP domain-containing protein</fullName>
    </submittedName>
</protein>
<reference evidence="6" key="2">
    <citation type="submission" date="2020-10" db="UniProtKB">
        <authorList>
            <consortium name="WormBaseParasite"/>
        </authorList>
    </citation>
    <scope>IDENTIFICATION</scope>
</reference>
<name>A0A7E4W050_PANRE</name>